<gene>
    <name evidence="2" type="ORF">JWG45_16935</name>
</gene>
<protein>
    <submittedName>
        <fullName evidence="2">Uncharacterized protein</fullName>
    </submittedName>
</protein>
<feature type="signal peptide" evidence="1">
    <location>
        <begin position="1"/>
        <end position="26"/>
    </location>
</feature>
<dbReference type="RefSeq" id="WP_205280804.1">
    <property type="nucleotide sequence ID" value="NZ_JAFFPU010000068.1"/>
</dbReference>
<evidence type="ECO:0000256" key="1">
    <source>
        <dbReference type="SAM" id="SignalP"/>
    </source>
</evidence>
<keyword evidence="3" id="KW-1185">Reference proteome</keyword>
<proteinExistence type="predicted"/>
<dbReference type="EMBL" id="JAFFPU010000068">
    <property type="protein sequence ID" value="MBM9578832.1"/>
    <property type="molecule type" value="Genomic_DNA"/>
</dbReference>
<comment type="caution">
    <text evidence="2">The sequence shown here is derived from an EMBL/GenBank/DDBJ whole genome shotgun (WGS) entry which is preliminary data.</text>
</comment>
<accession>A0ABS2UEL6</accession>
<reference evidence="2 3" key="1">
    <citation type="submission" date="2021-02" db="EMBL/GenBank/DDBJ databases">
        <title>Leptospira ainlahdjerensis sp. nov., Leptospira ainazelensis sp. nov., Leptospira abararensis sp. nov. and Leptospira chreensis sp. nov., four new species isolated from water sources in Algeria.</title>
        <authorList>
            <person name="Amara Korba A."/>
            <person name="Kainiu M."/>
            <person name="Vincent A.T."/>
            <person name="Mariet J.-F."/>
            <person name="Veyrier F.J."/>
            <person name="Goarant C."/>
            <person name="Picardeau M."/>
        </authorList>
    </citation>
    <scope>NUCLEOTIDE SEQUENCE [LARGE SCALE GENOMIC DNA]</scope>
    <source>
        <strain evidence="2 3">201903070</strain>
    </source>
</reference>
<evidence type="ECO:0000313" key="2">
    <source>
        <dbReference type="EMBL" id="MBM9578832.1"/>
    </source>
</evidence>
<evidence type="ECO:0000313" key="3">
    <source>
        <dbReference type="Proteomes" id="UP000724686"/>
    </source>
</evidence>
<organism evidence="2 3">
    <name type="scientific">Leptospira ainlahdjerensis</name>
    <dbReference type="NCBI Taxonomy" id="2810033"/>
    <lineage>
        <taxon>Bacteria</taxon>
        <taxon>Pseudomonadati</taxon>
        <taxon>Spirochaetota</taxon>
        <taxon>Spirochaetia</taxon>
        <taxon>Leptospirales</taxon>
        <taxon>Leptospiraceae</taxon>
        <taxon>Leptospira</taxon>
    </lineage>
</organism>
<sequence length="185" mass="21324">MKPRFVFPLMTVSCFLFLWKPGPLPAQNPNGFVGTCYSSLNQWIESIGGPTGSRDENLKTKKTTFSDGSFWLIDSTPSKNRDWYLLQPVKKEKFCLTLQTTAFQIRTIENGKRQKVISKIQGSGNFPMREITYLRDGGETVFQSKNCVEIRSRETKFFRKKVSCVSFLESRGSRVFAVSEFRERF</sequence>
<name>A0ABS2UEL6_9LEPT</name>
<dbReference type="Proteomes" id="UP000724686">
    <property type="component" value="Unassembled WGS sequence"/>
</dbReference>
<feature type="chain" id="PRO_5045719432" evidence="1">
    <location>
        <begin position="27"/>
        <end position="185"/>
    </location>
</feature>
<keyword evidence="1" id="KW-0732">Signal</keyword>